<dbReference type="Proteomes" id="UP000317624">
    <property type="component" value="Unassembled WGS sequence"/>
</dbReference>
<dbReference type="OrthoDB" id="4764283at2"/>
<accession>A0A558BXW0</accession>
<dbReference type="AlphaFoldDB" id="A0A558BXW0"/>
<keyword evidence="1" id="KW-0812">Transmembrane</keyword>
<dbReference type="InterPro" id="IPR048136">
    <property type="entry name" value="STM3941-like"/>
</dbReference>
<dbReference type="NCBIfam" id="NF041635">
    <property type="entry name" value="STM3941_fam"/>
    <property type="match status" value="1"/>
</dbReference>
<evidence type="ECO:0000256" key="1">
    <source>
        <dbReference type="SAM" id="Phobius"/>
    </source>
</evidence>
<proteinExistence type="predicted"/>
<protein>
    <submittedName>
        <fullName evidence="2">Uncharacterized protein</fullName>
    </submittedName>
</protein>
<sequence length="189" mass="21001">MAPPTTITIALSKRKLTYMLAGSLLLTGAGIWFILRPDDLRDNPFIKDPQWLQAFGALVVAFFSILGFFLLKKLRDPAPDLVVTAEGFQDNSSGLVNGPVDWADVTGIKELELMGQKMVMVMLRDPGTYIDQQPNSFKRRLMKTNLDSYGSPINISANALECSYPELLTLFTSRLQAYQASPPTGQRTR</sequence>
<keyword evidence="1" id="KW-0472">Membrane</keyword>
<comment type="caution">
    <text evidence="2">The sequence shown here is derived from an EMBL/GenBank/DDBJ whole genome shotgun (WGS) entry which is preliminary data.</text>
</comment>
<name>A0A558BXW0_9BACT</name>
<dbReference type="EMBL" id="VMRJ01000002">
    <property type="protein sequence ID" value="TVT41351.1"/>
    <property type="molecule type" value="Genomic_DNA"/>
</dbReference>
<organism evidence="2 3">
    <name type="scientific">Hymenobacter setariae</name>
    <dbReference type="NCBI Taxonomy" id="2594794"/>
    <lineage>
        <taxon>Bacteria</taxon>
        <taxon>Pseudomonadati</taxon>
        <taxon>Bacteroidota</taxon>
        <taxon>Cytophagia</taxon>
        <taxon>Cytophagales</taxon>
        <taxon>Hymenobacteraceae</taxon>
        <taxon>Hymenobacter</taxon>
    </lineage>
</organism>
<dbReference type="RefSeq" id="WP_144846151.1">
    <property type="nucleotide sequence ID" value="NZ_VMRJ01000002.1"/>
</dbReference>
<feature type="transmembrane region" description="Helical" evidence="1">
    <location>
        <begin position="51"/>
        <end position="71"/>
    </location>
</feature>
<gene>
    <name evidence="2" type="ORF">FNT36_07815</name>
</gene>
<feature type="transmembrane region" description="Helical" evidence="1">
    <location>
        <begin position="16"/>
        <end position="35"/>
    </location>
</feature>
<keyword evidence="3" id="KW-1185">Reference proteome</keyword>
<reference evidence="2 3" key="1">
    <citation type="submission" date="2019-07" db="EMBL/GenBank/DDBJ databases">
        <title>Hymenobacter sp. straun FUR1 Genome sequencing and assembly.</title>
        <authorList>
            <person name="Chhetri G."/>
        </authorList>
    </citation>
    <scope>NUCLEOTIDE SEQUENCE [LARGE SCALE GENOMIC DNA]</scope>
    <source>
        <strain evidence="2 3">Fur1</strain>
    </source>
</reference>
<evidence type="ECO:0000313" key="3">
    <source>
        <dbReference type="Proteomes" id="UP000317624"/>
    </source>
</evidence>
<evidence type="ECO:0000313" key="2">
    <source>
        <dbReference type="EMBL" id="TVT41351.1"/>
    </source>
</evidence>
<keyword evidence="1" id="KW-1133">Transmembrane helix</keyword>